<dbReference type="Gramene" id="OE9A115915T1">
    <property type="protein sequence ID" value="OE9A115915C1"/>
    <property type="gene ID" value="OE9A115915"/>
</dbReference>
<dbReference type="AlphaFoldDB" id="A0A8S0PTH0"/>
<sequence length="216" mass="24647">MDMLSIIDDLDTFFAYPWYKVGYRYMLKGFWDSWIWTYEALSKLVNILVRGSINECHNFLAGRLQNNRSVRDILQERIKLHMYPTLRPTEVKRELLYVSTLVHYEDHTVPVLDDIIGNIVTPQFHVERSDNGGDDHPSREKSDDGQSSRSGLNGPDDHDGSLASDCDDLSAEDSGDENGDGSTDDDNDTRAFGASLTRADVEEMLLDQRIIIEMRL</sequence>
<protein>
    <submittedName>
        <fullName evidence="2">Uncharacterized protein</fullName>
    </submittedName>
</protein>
<accession>A0A8S0PTH0</accession>
<organism evidence="2 3">
    <name type="scientific">Olea europaea subsp. europaea</name>
    <dbReference type="NCBI Taxonomy" id="158383"/>
    <lineage>
        <taxon>Eukaryota</taxon>
        <taxon>Viridiplantae</taxon>
        <taxon>Streptophyta</taxon>
        <taxon>Embryophyta</taxon>
        <taxon>Tracheophyta</taxon>
        <taxon>Spermatophyta</taxon>
        <taxon>Magnoliopsida</taxon>
        <taxon>eudicotyledons</taxon>
        <taxon>Gunneridae</taxon>
        <taxon>Pentapetalae</taxon>
        <taxon>asterids</taxon>
        <taxon>lamiids</taxon>
        <taxon>Lamiales</taxon>
        <taxon>Oleaceae</taxon>
        <taxon>Oleeae</taxon>
        <taxon>Olea</taxon>
    </lineage>
</organism>
<proteinExistence type="predicted"/>
<evidence type="ECO:0000313" key="3">
    <source>
        <dbReference type="Proteomes" id="UP000594638"/>
    </source>
</evidence>
<comment type="caution">
    <text evidence="2">The sequence shown here is derived from an EMBL/GenBank/DDBJ whole genome shotgun (WGS) entry which is preliminary data.</text>
</comment>
<evidence type="ECO:0000313" key="2">
    <source>
        <dbReference type="EMBL" id="CAA2958034.1"/>
    </source>
</evidence>
<dbReference type="EMBL" id="CACTIH010000250">
    <property type="protein sequence ID" value="CAA2958034.1"/>
    <property type="molecule type" value="Genomic_DNA"/>
</dbReference>
<dbReference type="OrthoDB" id="1930729at2759"/>
<name>A0A8S0PTH0_OLEEU</name>
<feature type="compositionally biased region" description="Basic and acidic residues" evidence="1">
    <location>
        <begin position="126"/>
        <end position="146"/>
    </location>
</feature>
<evidence type="ECO:0000256" key="1">
    <source>
        <dbReference type="SAM" id="MobiDB-lite"/>
    </source>
</evidence>
<dbReference type="Proteomes" id="UP000594638">
    <property type="component" value="Unassembled WGS sequence"/>
</dbReference>
<feature type="compositionally biased region" description="Acidic residues" evidence="1">
    <location>
        <begin position="165"/>
        <end position="187"/>
    </location>
</feature>
<feature type="region of interest" description="Disordered" evidence="1">
    <location>
        <begin position="126"/>
        <end position="196"/>
    </location>
</feature>
<reference evidence="2 3" key="1">
    <citation type="submission" date="2019-12" db="EMBL/GenBank/DDBJ databases">
        <authorList>
            <person name="Alioto T."/>
            <person name="Alioto T."/>
            <person name="Gomez Garrido J."/>
        </authorList>
    </citation>
    <scope>NUCLEOTIDE SEQUENCE [LARGE SCALE GENOMIC DNA]</scope>
</reference>
<keyword evidence="3" id="KW-1185">Reference proteome</keyword>
<gene>
    <name evidence="2" type="ORF">OLEA9_A115915</name>
</gene>